<dbReference type="PANTHER" id="PTHR24104">
    <property type="entry name" value="E3 UBIQUITIN-PROTEIN LIGASE NHLRC1-RELATED"/>
    <property type="match status" value="1"/>
</dbReference>
<dbReference type="InterPro" id="IPR011042">
    <property type="entry name" value="6-blade_b-propeller_TolB-like"/>
</dbReference>
<feature type="repeat" description="NHL" evidence="2">
    <location>
        <begin position="282"/>
        <end position="323"/>
    </location>
</feature>
<keyword evidence="3" id="KW-1133">Transmembrane helix</keyword>
<keyword evidence="5" id="KW-1185">Reference proteome</keyword>
<dbReference type="EMBL" id="CAKJTG010000010">
    <property type="protein sequence ID" value="CAG9608450.1"/>
    <property type="molecule type" value="Genomic_DNA"/>
</dbReference>
<keyword evidence="3" id="KW-0472">Membrane</keyword>
<dbReference type="SUPFAM" id="SSF101898">
    <property type="entry name" value="NHL repeat"/>
    <property type="match status" value="1"/>
</dbReference>
<dbReference type="Proteomes" id="UP000789845">
    <property type="component" value="Unassembled WGS sequence"/>
</dbReference>
<dbReference type="PANTHER" id="PTHR24104:SF25">
    <property type="entry name" value="PROTEIN LIN-41"/>
    <property type="match status" value="1"/>
</dbReference>
<keyword evidence="3" id="KW-0812">Transmembrane</keyword>
<dbReference type="Pfam" id="PF01436">
    <property type="entry name" value="NHL"/>
    <property type="match status" value="1"/>
</dbReference>
<reference evidence="4" key="1">
    <citation type="submission" date="2021-10" db="EMBL/GenBank/DDBJ databases">
        <authorList>
            <person name="Criscuolo A."/>
        </authorList>
    </citation>
    <scope>NUCLEOTIDE SEQUENCE</scope>
    <source>
        <strain evidence="4">CIP111885</strain>
    </source>
</reference>
<organism evidence="4 5">
    <name type="scientific">Pseudoneobacillus rhizosphaerae</name>
    <dbReference type="NCBI Taxonomy" id="2880968"/>
    <lineage>
        <taxon>Bacteria</taxon>
        <taxon>Bacillati</taxon>
        <taxon>Bacillota</taxon>
        <taxon>Bacilli</taxon>
        <taxon>Bacillales</taxon>
        <taxon>Bacillaceae</taxon>
        <taxon>Pseudoneobacillus</taxon>
    </lineage>
</organism>
<gene>
    <name evidence="4" type="ORF">NEOCIP111885_02144</name>
</gene>
<evidence type="ECO:0000256" key="1">
    <source>
        <dbReference type="ARBA" id="ARBA00022737"/>
    </source>
</evidence>
<evidence type="ECO:0000256" key="3">
    <source>
        <dbReference type="SAM" id="Phobius"/>
    </source>
</evidence>
<feature type="repeat" description="NHL" evidence="2">
    <location>
        <begin position="202"/>
        <end position="229"/>
    </location>
</feature>
<protein>
    <recommendedName>
        <fullName evidence="6">6-bladed beta-propeller</fullName>
    </recommendedName>
</protein>
<dbReference type="PROSITE" id="PS51125">
    <property type="entry name" value="NHL"/>
    <property type="match status" value="3"/>
</dbReference>
<dbReference type="RefSeq" id="WP_230496689.1">
    <property type="nucleotide sequence ID" value="NZ_CAKJTG010000010.1"/>
</dbReference>
<dbReference type="Pfam" id="PF17170">
    <property type="entry name" value="DUF5128"/>
    <property type="match status" value="2"/>
</dbReference>
<comment type="caution">
    <text evidence="4">The sequence shown here is derived from an EMBL/GenBank/DDBJ whole genome shotgun (WGS) entry which is preliminary data.</text>
</comment>
<name>A0A9C7GAH4_9BACI</name>
<evidence type="ECO:0000313" key="4">
    <source>
        <dbReference type="EMBL" id="CAG9608450.1"/>
    </source>
</evidence>
<dbReference type="GO" id="GO:0008270">
    <property type="term" value="F:zinc ion binding"/>
    <property type="evidence" value="ECO:0007669"/>
    <property type="project" value="UniProtKB-KW"/>
</dbReference>
<evidence type="ECO:0008006" key="6">
    <source>
        <dbReference type="Google" id="ProtNLM"/>
    </source>
</evidence>
<dbReference type="Gene3D" id="2.120.10.30">
    <property type="entry name" value="TolB, C-terminal domain"/>
    <property type="match status" value="2"/>
</dbReference>
<feature type="repeat" description="NHL" evidence="2">
    <location>
        <begin position="94"/>
        <end position="136"/>
    </location>
</feature>
<dbReference type="AlphaFoldDB" id="A0A9C7GAH4"/>
<evidence type="ECO:0000313" key="5">
    <source>
        <dbReference type="Proteomes" id="UP000789845"/>
    </source>
</evidence>
<evidence type="ECO:0000256" key="2">
    <source>
        <dbReference type="PROSITE-ProRule" id="PRU00504"/>
    </source>
</evidence>
<proteinExistence type="predicted"/>
<dbReference type="InterPro" id="IPR001258">
    <property type="entry name" value="NHL_repeat"/>
</dbReference>
<dbReference type="CDD" id="cd14963">
    <property type="entry name" value="NHL_like_5"/>
    <property type="match status" value="1"/>
</dbReference>
<dbReference type="InterPro" id="IPR050952">
    <property type="entry name" value="TRIM-NHL_E3_ligases"/>
</dbReference>
<sequence>MKKRTLYILMSSIVVLTSIFFVAVYFLGLNNELEKVANIPDKNSEPVFDYLINGDFSNPLNKPMDVAKIGEFLYVTDTNNKQVQVFDVSGSTFFRFGKEGEGEGDFRFPYGIAGDEKENVYIADLYTGKISIFDSKGKFIKYFEEQDKNNKVIEAPAGLRITNNKLYVTDIKKSSVYIFSLDGKKELEISQGQNKDDRMAAPNAIALDDNKNIYVSDSGNQRVLKFDKEGKYLATINGSSDGNGQSTFVNPRGVGVDSRGILYVVNNLASSVSGFDKDGKKIFEFGTMGEENNQFYLPNGLNIDENGLIYITDTVNQRIAVYN</sequence>
<accession>A0A9C7GAH4</accession>
<feature type="transmembrane region" description="Helical" evidence="3">
    <location>
        <begin position="7"/>
        <end position="28"/>
    </location>
</feature>
<keyword evidence="1" id="KW-0677">Repeat</keyword>